<keyword evidence="1" id="KW-0805">Transcription regulation</keyword>
<keyword evidence="2" id="KW-0238">DNA-binding</keyword>
<feature type="domain" description="HTH merR-type" evidence="5">
    <location>
        <begin position="30"/>
        <end position="99"/>
    </location>
</feature>
<dbReference type="SMART" id="SM00422">
    <property type="entry name" value="HTH_MERR"/>
    <property type="match status" value="1"/>
</dbReference>
<proteinExistence type="predicted"/>
<dbReference type="RefSeq" id="WP_069897776.1">
    <property type="nucleotide sequence ID" value="NZ_JBALXC010000015.1"/>
</dbReference>
<dbReference type="InterPro" id="IPR009061">
    <property type="entry name" value="DNA-bd_dom_put_sf"/>
</dbReference>
<evidence type="ECO:0000259" key="5">
    <source>
        <dbReference type="PROSITE" id="PS50937"/>
    </source>
</evidence>
<dbReference type="InterPro" id="IPR047057">
    <property type="entry name" value="MerR_fam"/>
</dbReference>
<dbReference type="Gene3D" id="1.10.1660.10">
    <property type="match status" value="1"/>
</dbReference>
<evidence type="ECO:0000256" key="2">
    <source>
        <dbReference type="ARBA" id="ARBA00023125"/>
    </source>
</evidence>
<evidence type="ECO:0000256" key="4">
    <source>
        <dbReference type="SAM" id="MobiDB-lite"/>
    </source>
</evidence>
<evidence type="ECO:0000256" key="1">
    <source>
        <dbReference type="ARBA" id="ARBA00023015"/>
    </source>
</evidence>
<dbReference type="Pfam" id="PF13411">
    <property type="entry name" value="MerR_1"/>
    <property type="match status" value="1"/>
</dbReference>
<accession>A0A653E5I3</accession>
<dbReference type="GO" id="GO:0003677">
    <property type="term" value="F:DNA binding"/>
    <property type="evidence" value="ECO:0007669"/>
    <property type="project" value="UniProtKB-KW"/>
</dbReference>
<dbReference type="AlphaFoldDB" id="A0A653E5I3"/>
<evidence type="ECO:0000256" key="3">
    <source>
        <dbReference type="ARBA" id="ARBA00023163"/>
    </source>
</evidence>
<dbReference type="PANTHER" id="PTHR30204">
    <property type="entry name" value="REDOX-CYCLING DRUG-SENSING TRANSCRIPTIONAL ACTIVATOR SOXR"/>
    <property type="match status" value="1"/>
</dbReference>
<dbReference type="InterPro" id="IPR000551">
    <property type="entry name" value="MerR-type_HTH_dom"/>
</dbReference>
<feature type="region of interest" description="Disordered" evidence="4">
    <location>
        <begin position="1"/>
        <end position="21"/>
    </location>
</feature>
<dbReference type="GO" id="GO:0003700">
    <property type="term" value="F:DNA-binding transcription factor activity"/>
    <property type="evidence" value="ECO:0007669"/>
    <property type="project" value="InterPro"/>
</dbReference>
<organism evidence="6">
    <name type="scientific">Pseudomonas marincola</name>
    <dbReference type="NCBI Taxonomy" id="437900"/>
    <lineage>
        <taxon>Bacteria</taxon>
        <taxon>Pseudomonadati</taxon>
        <taxon>Pseudomonadota</taxon>
        <taxon>Gammaproteobacteria</taxon>
        <taxon>Pseudomonadales</taxon>
        <taxon>Pseudomonadaceae</taxon>
        <taxon>Pseudomonas</taxon>
    </lineage>
</organism>
<keyword evidence="3" id="KW-0804">Transcription</keyword>
<reference evidence="6" key="1">
    <citation type="submission" date="2019-02" db="EMBL/GenBank/DDBJ databases">
        <authorList>
            <consortium name="Genoscope - CEA"/>
            <person name="William W."/>
        </authorList>
    </citation>
    <scope>NUCLEOTIDE SEQUENCE [LARGE SCALE GENOMIC DNA]</scope>
    <source>
        <strain evidence="6">YSy11</strain>
    </source>
</reference>
<dbReference type="CDD" id="cd01104">
    <property type="entry name" value="HTH_MlrA-CarA"/>
    <property type="match status" value="1"/>
</dbReference>
<dbReference type="PROSITE" id="PS50937">
    <property type="entry name" value="HTH_MERR_2"/>
    <property type="match status" value="1"/>
</dbReference>
<name>A0A653E5I3_9PSED</name>
<dbReference type="PANTHER" id="PTHR30204:SF67">
    <property type="entry name" value="HTH-TYPE TRANSCRIPTIONAL REGULATOR MLRA-RELATED"/>
    <property type="match status" value="1"/>
</dbReference>
<dbReference type="EMBL" id="LR215729">
    <property type="protein sequence ID" value="VEV97858.1"/>
    <property type="molecule type" value="Genomic_DNA"/>
</dbReference>
<protein>
    <submittedName>
        <fullName evidence="6">Helix-turn-helix-type transcriptional regulator</fullName>
    </submittedName>
</protein>
<sequence length="320" mass="35952">MSEQHALPPDQAEPGQNAGDDYQSAIAEGYLPIREVARITGVNAVTLRAWERRYGLIVPHRTPKGHRLYHQNHVERIQAILTWLNRGVAVSQVKGLLRGNNAQVQEADSQWQQKCLHMQSAIYSLNERSLDECLNRELAVYPPHTLYTQLLKPLLDALQLRWQGQFGSQVEQVFFYSWLRSKLGARVYHNNRQHNSAPVLMINLSDLPMAPELWLSAWLVSSAECPVEVYDWPIPAAELALIAEHVQPRALLLHSSQSLNSQQLPKLIGSCDCPCLITGATVEIHQQLLEQLAADNSQLLIARDPLASVHALSDLDLLNS</sequence>
<dbReference type="SUPFAM" id="SSF46955">
    <property type="entry name" value="Putative DNA-binding domain"/>
    <property type="match status" value="1"/>
</dbReference>
<gene>
    <name evidence="6" type="ORF">PMYSY11_2813</name>
</gene>
<evidence type="ECO:0000313" key="6">
    <source>
        <dbReference type="EMBL" id="VEV97858.1"/>
    </source>
</evidence>